<evidence type="ECO:0000259" key="2">
    <source>
        <dbReference type="Pfam" id="PF07811"/>
    </source>
</evidence>
<reference evidence="3 4" key="1">
    <citation type="submission" date="2020-05" db="EMBL/GenBank/DDBJ databases">
        <title>Erythrobacter mangrovi sp. nov., isolated from rhizosphere soil of mangrove plant (Kandelia candel).</title>
        <authorList>
            <person name="Ye Y.H."/>
        </authorList>
    </citation>
    <scope>NUCLEOTIDE SEQUENCE [LARGE SCALE GENOMIC DNA]</scope>
    <source>
        <strain evidence="3 4">EB310</strain>
    </source>
</reference>
<dbReference type="Pfam" id="PF07811">
    <property type="entry name" value="TadE"/>
    <property type="match status" value="1"/>
</dbReference>
<keyword evidence="1" id="KW-0812">Transmembrane</keyword>
<feature type="domain" description="TadE-like" evidence="2">
    <location>
        <begin position="13"/>
        <end position="55"/>
    </location>
</feature>
<evidence type="ECO:0000256" key="1">
    <source>
        <dbReference type="SAM" id="Phobius"/>
    </source>
</evidence>
<sequence length="165" mass="17414">MRRLRSFVGRQDGAAAAELALLLPLLVLMLFGALEVSYYFYNQHQVVKGVRDGARYASRQSFTSINCDSGSSIPTAVETAIKEVTRTGRPSGGTTRVPGWVNADVTVAVICPGTAVTTGIYTGETNAPVVSITASVDYQSLFDGVGVLTDSYSLNATQQAAVMGI</sequence>
<gene>
    <name evidence="3" type="ORF">HQR01_06905</name>
</gene>
<evidence type="ECO:0000313" key="3">
    <source>
        <dbReference type="EMBL" id="QKG71127.1"/>
    </source>
</evidence>
<dbReference type="KEGG" id="emv:HQR01_06905"/>
<evidence type="ECO:0000313" key="4">
    <source>
        <dbReference type="Proteomes" id="UP000504693"/>
    </source>
</evidence>
<dbReference type="EMBL" id="CP053921">
    <property type="protein sequence ID" value="QKG71127.1"/>
    <property type="molecule type" value="Genomic_DNA"/>
</dbReference>
<dbReference type="AlphaFoldDB" id="A0A7D4BUN3"/>
<feature type="transmembrane region" description="Helical" evidence="1">
    <location>
        <begin position="21"/>
        <end position="41"/>
    </location>
</feature>
<accession>A0A7D4BUN3</accession>
<name>A0A7D4BUN3_9SPHN</name>
<keyword evidence="4" id="KW-1185">Reference proteome</keyword>
<proteinExistence type="predicted"/>
<keyword evidence="1" id="KW-0472">Membrane</keyword>
<organism evidence="3 4">
    <name type="scientific">Erythrobacter mangrovi</name>
    <dbReference type="NCBI Taxonomy" id="2739433"/>
    <lineage>
        <taxon>Bacteria</taxon>
        <taxon>Pseudomonadati</taxon>
        <taxon>Pseudomonadota</taxon>
        <taxon>Alphaproteobacteria</taxon>
        <taxon>Sphingomonadales</taxon>
        <taxon>Erythrobacteraceae</taxon>
        <taxon>Erythrobacter/Porphyrobacter group</taxon>
        <taxon>Erythrobacter</taxon>
    </lineage>
</organism>
<dbReference type="InterPro" id="IPR012495">
    <property type="entry name" value="TadE-like_dom"/>
</dbReference>
<protein>
    <submittedName>
        <fullName evidence="3">Pilus assembly protein</fullName>
    </submittedName>
</protein>
<keyword evidence="1" id="KW-1133">Transmembrane helix</keyword>
<dbReference type="Proteomes" id="UP000504693">
    <property type="component" value="Chromosome"/>
</dbReference>